<dbReference type="GO" id="GO:0006511">
    <property type="term" value="P:ubiquitin-dependent protein catabolic process"/>
    <property type="evidence" value="ECO:0007669"/>
    <property type="project" value="TreeGrafter"/>
</dbReference>
<dbReference type="SMART" id="SM00184">
    <property type="entry name" value="RING"/>
    <property type="match status" value="1"/>
</dbReference>
<evidence type="ECO:0000313" key="11">
    <source>
        <dbReference type="Proteomes" id="UP001177140"/>
    </source>
</evidence>
<dbReference type="FunFam" id="3.30.40.10:FF:000127">
    <property type="entry name" value="E3 ubiquitin-protein ligase RNF181"/>
    <property type="match status" value="1"/>
</dbReference>
<dbReference type="GO" id="GO:0005634">
    <property type="term" value="C:nucleus"/>
    <property type="evidence" value="ECO:0007669"/>
    <property type="project" value="TreeGrafter"/>
</dbReference>
<evidence type="ECO:0000256" key="6">
    <source>
        <dbReference type="ARBA" id="ARBA00022786"/>
    </source>
</evidence>
<dbReference type="PANTHER" id="PTHR45931:SF3">
    <property type="entry name" value="RING ZINC FINGER-CONTAINING PROTEIN"/>
    <property type="match status" value="1"/>
</dbReference>
<dbReference type="InterPro" id="IPR051834">
    <property type="entry name" value="RING_finger_E3_ligase"/>
</dbReference>
<protein>
    <recommendedName>
        <fullName evidence="2">RING-type E3 ubiquitin transferase</fullName>
        <ecNumber evidence="2">2.3.2.27</ecNumber>
    </recommendedName>
</protein>
<accession>A0AA41VA29</accession>
<keyword evidence="7" id="KW-0862">Zinc</keyword>
<dbReference type="PROSITE" id="PS50089">
    <property type="entry name" value="ZF_RING_2"/>
    <property type="match status" value="1"/>
</dbReference>
<organism evidence="10 11">
    <name type="scientific">Papaver nudicaule</name>
    <name type="common">Iceland poppy</name>
    <dbReference type="NCBI Taxonomy" id="74823"/>
    <lineage>
        <taxon>Eukaryota</taxon>
        <taxon>Viridiplantae</taxon>
        <taxon>Streptophyta</taxon>
        <taxon>Embryophyta</taxon>
        <taxon>Tracheophyta</taxon>
        <taxon>Spermatophyta</taxon>
        <taxon>Magnoliopsida</taxon>
        <taxon>Ranunculales</taxon>
        <taxon>Papaveraceae</taxon>
        <taxon>Papaveroideae</taxon>
        <taxon>Papaver</taxon>
    </lineage>
</organism>
<dbReference type="EMBL" id="JAJJMA010170397">
    <property type="protein sequence ID" value="MCL7036664.1"/>
    <property type="molecule type" value="Genomic_DNA"/>
</dbReference>
<dbReference type="GO" id="GO:0008270">
    <property type="term" value="F:zinc ion binding"/>
    <property type="evidence" value="ECO:0007669"/>
    <property type="project" value="UniProtKB-KW"/>
</dbReference>
<feature type="domain" description="RING-type" evidence="9">
    <location>
        <begin position="77"/>
        <end position="118"/>
    </location>
</feature>
<evidence type="ECO:0000259" key="9">
    <source>
        <dbReference type="PROSITE" id="PS50089"/>
    </source>
</evidence>
<dbReference type="AlphaFoldDB" id="A0AA41VA29"/>
<evidence type="ECO:0000256" key="5">
    <source>
        <dbReference type="ARBA" id="ARBA00022771"/>
    </source>
</evidence>
<dbReference type="GO" id="GO:0061630">
    <property type="term" value="F:ubiquitin protein ligase activity"/>
    <property type="evidence" value="ECO:0007669"/>
    <property type="project" value="UniProtKB-EC"/>
</dbReference>
<evidence type="ECO:0000256" key="8">
    <source>
        <dbReference type="PROSITE-ProRule" id="PRU00175"/>
    </source>
</evidence>
<dbReference type="GO" id="GO:0016567">
    <property type="term" value="P:protein ubiquitination"/>
    <property type="evidence" value="ECO:0007669"/>
    <property type="project" value="UniProtKB-ARBA"/>
</dbReference>
<evidence type="ECO:0000256" key="3">
    <source>
        <dbReference type="ARBA" id="ARBA00022679"/>
    </source>
</evidence>
<keyword evidence="11" id="KW-1185">Reference proteome</keyword>
<evidence type="ECO:0000256" key="2">
    <source>
        <dbReference type="ARBA" id="ARBA00012483"/>
    </source>
</evidence>
<dbReference type="Proteomes" id="UP001177140">
    <property type="component" value="Unassembled WGS sequence"/>
</dbReference>
<evidence type="ECO:0000313" key="10">
    <source>
        <dbReference type="EMBL" id="MCL7036664.1"/>
    </source>
</evidence>
<sequence>MVETRGEDDTTGILNLDFFDSEFFDYLDGAELHFPGFMEEEEDHVIGGTTIPSETKFIENLPLHSLTRDDIGKINVCAVCMDEFIVEEKVTFLPCLHYFHGNCVLPWLNIHNTCPLCRFEFPT</sequence>
<dbReference type="InterPro" id="IPR001841">
    <property type="entry name" value="Znf_RING"/>
</dbReference>
<dbReference type="Pfam" id="PF13639">
    <property type="entry name" value="zf-RING_2"/>
    <property type="match status" value="1"/>
</dbReference>
<dbReference type="InterPro" id="IPR013083">
    <property type="entry name" value="Znf_RING/FYVE/PHD"/>
</dbReference>
<dbReference type="Gene3D" id="3.30.40.10">
    <property type="entry name" value="Zinc/RING finger domain, C3HC4 (zinc finger)"/>
    <property type="match status" value="1"/>
</dbReference>
<gene>
    <name evidence="10" type="ORF">MKW94_002020</name>
</gene>
<proteinExistence type="predicted"/>
<keyword evidence="6" id="KW-0833">Ubl conjugation pathway</keyword>
<keyword evidence="3" id="KW-0808">Transferase</keyword>
<reference evidence="10" key="1">
    <citation type="submission" date="2022-03" db="EMBL/GenBank/DDBJ databases">
        <title>A functionally conserved STORR gene fusion in Papaver species that diverged 16.8 million years ago.</title>
        <authorList>
            <person name="Catania T."/>
        </authorList>
    </citation>
    <scope>NUCLEOTIDE SEQUENCE</scope>
    <source>
        <strain evidence="10">S-191538</strain>
    </source>
</reference>
<evidence type="ECO:0000256" key="1">
    <source>
        <dbReference type="ARBA" id="ARBA00000900"/>
    </source>
</evidence>
<dbReference type="SUPFAM" id="SSF57850">
    <property type="entry name" value="RING/U-box"/>
    <property type="match status" value="1"/>
</dbReference>
<dbReference type="EC" id="2.3.2.27" evidence="2"/>
<keyword evidence="4" id="KW-0479">Metal-binding</keyword>
<comment type="caution">
    <text evidence="10">The sequence shown here is derived from an EMBL/GenBank/DDBJ whole genome shotgun (WGS) entry which is preliminary data.</text>
</comment>
<keyword evidence="5 8" id="KW-0863">Zinc-finger</keyword>
<evidence type="ECO:0000256" key="4">
    <source>
        <dbReference type="ARBA" id="ARBA00022723"/>
    </source>
</evidence>
<evidence type="ECO:0000256" key="7">
    <source>
        <dbReference type="ARBA" id="ARBA00022833"/>
    </source>
</evidence>
<comment type="catalytic activity">
    <reaction evidence="1">
        <text>S-ubiquitinyl-[E2 ubiquitin-conjugating enzyme]-L-cysteine + [acceptor protein]-L-lysine = [E2 ubiquitin-conjugating enzyme]-L-cysteine + N(6)-ubiquitinyl-[acceptor protein]-L-lysine.</text>
        <dbReference type="EC" id="2.3.2.27"/>
    </reaction>
</comment>
<name>A0AA41VA29_PAPNU</name>
<dbReference type="PANTHER" id="PTHR45931">
    <property type="entry name" value="SI:CH211-59O9.10"/>
    <property type="match status" value="1"/>
</dbReference>